<dbReference type="InterPro" id="IPR000092">
    <property type="entry name" value="Polyprenyl_synt"/>
</dbReference>
<dbReference type="PROSITE" id="PS00444">
    <property type="entry name" value="POLYPRENYL_SYNTHASE_2"/>
    <property type="match status" value="1"/>
</dbReference>
<evidence type="ECO:0008006" key="10">
    <source>
        <dbReference type="Google" id="ProtNLM"/>
    </source>
</evidence>
<dbReference type="InterPro" id="IPR008949">
    <property type="entry name" value="Isoprenoid_synthase_dom_sf"/>
</dbReference>
<accession>A0A1A0QJX0</accession>
<dbReference type="PROSITE" id="PS00723">
    <property type="entry name" value="POLYPRENYL_SYNTHASE_1"/>
    <property type="match status" value="1"/>
</dbReference>
<gene>
    <name evidence="8" type="ORF">A5792_05030</name>
</gene>
<comment type="similarity">
    <text evidence="3 7">Belongs to the FPP/GGPP synthase family.</text>
</comment>
<dbReference type="SUPFAM" id="SSF48576">
    <property type="entry name" value="Terpenoid synthases"/>
    <property type="match status" value="1"/>
</dbReference>
<evidence type="ECO:0000256" key="3">
    <source>
        <dbReference type="ARBA" id="ARBA00006706"/>
    </source>
</evidence>
<evidence type="ECO:0000256" key="1">
    <source>
        <dbReference type="ARBA" id="ARBA00001946"/>
    </source>
</evidence>
<name>A0A1A0QJX0_MYCPR</name>
<protein>
    <recommendedName>
        <fullName evidence="10">Polyprenyl synthetase family protein</fullName>
    </recommendedName>
</protein>
<dbReference type="GO" id="GO:0008299">
    <property type="term" value="P:isoprenoid biosynthetic process"/>
    <property type="evidence" value="ECO:0007669"/>
    <property type="project" value="InterPro"/>
</dbReference>
<dbReference type="GO" id="GO:0004659">
    <property type="term" value="F:prenyltransferase activity"/>
    <property type="evidence" value="ECO:0007669"/>
    <property type="project" value="InterPro"/>
</dbReference>
<dbReference type="GO" id="GO:0046872">
    <property type="term" value="F:metal ion binding"/>
    <property type="evidence" value="ECO:0007669"/>
    <property type="project" value="UniProtKB-KW"/>
</dbReference>
<evidence type="ECO:0000313" key="9">
    <source>
        <dbReference type="Proteomes" id="UP000093902"/>
    </source>
</evidence>
<evidence type="ECO:0000256" key="7">
    <source>
        <dbReference type="RuleBase" id="RU004466"/>
    </source>
</evidence>
<dbReference type="AlphaFoldDB" id="A0A1A0QJX0"/>
<dbReference type="InterPro" id="IPR033749">
    <property type="entry name" value="Polyprenyl_synt_CS"/>
</dbReference>
<reference evidence="9" key="1">
    <citation type="submission" date="2016-06" db="EMBL/GenBank/DDBJ databases">
        <authorList>
            <person name="Sutton G."/>
            <person name="Brinkac L."/>
            <person name="Sanka R."/>
            <person name="Adams M."/>
            <person name="Lau E."/>
            <person name="Mehaffy C."/>
            <person name="Tameris M."/>
            <person name="Hatherill M."/>
            <person name="Hanekom W."/>
            <person name="Mahomed H."/>
            <person name="Mcshane H."/>
        </authorList>
    </citation>
    <scope>NUCLEOTIDE SEQUENCE [LARGE SCALE GENOMIC DNA]</scope>
    <source>
        <strain evidence="9">852002-51209_SCH5440388</strain>
    </source>
</reference>
<organism evidence="8 9">
    <name type="scientific">Mycolicibacterium peregrinum</name>
    <name type="common">Mycobacterium peregrinum</name>
    <dbReference type="NCBI Taxonomy" id="43304"/>
    <lineage>
        <taxon>Bacteria</taxon>
        <taxon>Bacillati</taxon>
        <taxon>Actinomycetota</taxon>
        <taxon>Actinomycetes</taxon>
        <taxon>Mycobacteriales</taxon>
        <taxon>Mycobacteriaceae</taxon>
        <taxon>Mycolicibacterium</taxon>
    </lineage>
</organism>
<dbReference type="Gene3D" id="1.10.600.10">
    <property type="entry name" value="Farnesyl Diphosphate Synthase"/>
    <property type="match status" value="1"/>
</dbReference>
<sequence>MERVRILVEFLVSTGEGTRVTTPITVARDAEPSSPESIDDQVVSVAAGLRARISECLANIPLPVEDPSPVIDALSGGKHLRARTLFLVALSFGEPDPRFAAGAAVALELLHTASLVHDDIIDRSQFRRGLPSLHSAADQATAILTADLLIAVSFETAAVLGERAVTPLARAFGQLCRGQLLEPALGWGDDARPEIEGYATLKTGALFGAAFELGAMAASYDPASQDRFRESGERLGLAFQLTDDLLDVRDDALNLGKDHGADLRNGVPTLPLWSAYRRLVDQGETRSASDPSLRNVLADEAGSDRTLQYTKERIGALVEEFRTLLPPAKRPRTLDVTVDTVLANLDQFSATDRESDAP</sequence>
<evidence type="ECO:0000256" key="6">
    <source>
        <dbReference type="ARBA" id="ARBA00022842"/>
    </source>
</evidence>
<dbReference type="Pfam" id="PF00348">
    <property type="entry name" value="polyprenyl_synt"/>
    <property type="match status" value="1"/>
</dbReference>
<dbReference type="EMBL" id="LZSO01000049">
    <property type="protein sequence ID" value="OBB22437.1"/>
    <property type="molecule type" value="Genomic_DNA"/>
</dbReference>
<comment type="caution">
    <text evidence="8">The sequence shown here is derived from an EMBL/GenBank/DDBJ whole genome shotgun (WGS) entry which is preliminary data.</text>
</comment>
<proteinExistence type="inferred from homology"/>
<comment type="pathway">
    <text evidence="2">Isoprenoid biosynthesis.</text>
</comment>
<dbReference type="PANTHER" id="PTHR12001:SF85">
    <property type="entry name" value="SHORT CHAIN ISOPRENYL DIPHOSPHATE SYNTHASE"/>
    <property type="match status" value="1"/>
</dbReference>
<keyword evidence="6" id="KW-0460">Magnesium</keyword>
<dbReference type="PANTHER" id="PTHR12001">
    <property type="entry name" value="GERANYLGERANYL PYROPHOSPHATE SYNTHASE"/>
    <property type="match status" value="1"/>
</dbReference>
<evidence type="ECO:0000256" key="2">
    <source>
        <dbReference type="ARBA" id="ARBA00005128"/>
    </source>
</evidence>
<dbReference type="SFLD" id="SFLDS00005">
    <property type="entry name" value="Isoprenoid_Synthase_Type_I"/>
    <property type="match status" value="1"/>
</dbReference>
<evidence type="ECO:0000256" key="5">
    <source>
        <dbReference type="ARBA" id="ARBA00022723"/>
    </source>
</evidence>
<evidence type="ECO:0000313" key="8">
    <source>
        <dbReference type="EMBL" id="OBB22437.1"/>
    </source>
</evidence>
<keyword evidence="4 7" id="KW-0808">Transferase</keyword>
<evidence type="ECO:0000256" key="4">
    <source>
        <dbReference type="ARBA" id="ARBA00022679"/>
    </source>
</evidence>
<dbReference type="Proteomes" id="UP000093902">
    <property type="component" value="Unassembled WGS sequence"/>
</dbReference>
<comment type="cofactor">
    <cofactor evidence="1">
        <name>Mg(2+)</name>
        <dbReference type="ChEBI" id="CHEBI:18420"/>
    </cofactor>
</comment>
<dbReference type="CDD" id="cd00685">
    <property type="entry name" value="Trans_IPPS_HT"/>
    <property type="match status" value="1"/>
</dbReference>
<keyword evidence="5" id="KW-0479">Metal-binding</keyword>